<reference evidence="3" key="1">
    <citation type="journal article" date="2021" name="mSystems">
        <title>Bacteria and Archaea Synergistically Convert Glycine Betaine to Biogenic Methane in the Formosa Cold Seep of the South China Sea.</title>
        <authorList>
            <person name="Li L."/>
            <person name="Zhang W."/>
            <person name="Zhang S."/>
            <person name="Song L."/>
            <person name="Sun Q."/>
            <person name="Zhang H."/>
            <person name="Xiang H."/>
            <person name="Dong X."/>
        </authorList>
    </citation>
    <scope>NUCLEOTIDE SEQUENCE</scope>
    <source>
        <strain evidence="3">ZWT</strain>
    </source>
</reference>
<dbReference type="GO" id="GO:0010181">
    <property type="term" value="F:FMN binding"/>
    <property type="evidence" value="ECO:0007669"/>
    <property type="project" value="InterPro"/>
</dbReference>
<dbReference type="InterPro" id="IPR012349">
    <property type="entry name" value="Split_barrel_FMN-bd"/>
</dbReference>
<dbReference type="EMBL" id="JAGSOJ010000001">
    <property type="protein sequence ID" value="MCM1989256.1"/>
    <property type="molecule type" value="Genomic_DNA"/>
</dbReference>
<dbReference type="SUPFAM" id="SSF50475">
    <property type="entry name" value="FMN-binding split barrel"/>
    <property type="match status" value="1"/>
</dbReference>
<proteinExistence type="inferred from homology"/>
<feature type="domain" description="Flavin reductase like" evidence="2">
    <location>
        <begin position="17"/>
        <end position="162"/>
    </location>
</feature>
<dbReference type="PANTHER" id="PTHR43567:SF5">
    <property type="entry name" value="HYPOTHETICAL CYTOSOLIC PROTEIN"/>
    <property type="match status" value="1"/>
</dbReference>
<dbReference type="Pfam" id="PF01613">
    <property type="entry name" value="Flavin_Reduct"/>
    <property type="match status" value="1"/>
</dbReference>
<reference evidence="3" key="2">
    <citation type="submission" date="2021-04" db="EMBL/GenBank/DDBJ databases">
        <authorList>
            <person name="Dong X."/>
        </authorList>
    </citation>
    <scope>NUCLEOTIDE SEQUENCE</scope>
    <source>
        <strain evidence="3">ZWT</strain>
    </source>
</reference>
<protein>
    <submittedName>
        <fullName evidence="3">Flavin reductase family protein</fullName>
    </submittedName>
</protein>
<accession>A0A9J6P1D2</accession>
<evidence type="ECO:0000313" key="4">
    <source>
        <dbReference type="Proteomes" id="UP001056429"/>
    </source>
</evidence>
<dbReference type="AlphaFoldDB" id="A0A9J6P1D2"/>
<dbReference type="PANTHER" id="PTHR43567">
    <property type="entry name" value="FLAVOREDOXIN-RELATED-RELATED"/>
    <property type="match status" value="1"/>
</dbReference>
<dbReference type="Gene3D" id="2.30.110.10">
    <property type="entry name" value="Electron Transport, Fmn-binding Protein, Chain A"/>
    <property type="match status" value="1"/>
</dbReference>
<comment type="caution">
    <text evidence="3">The sequence shown here is derived from an EMBL/GenBank/DDBJ whole genome shotgun (WGS) entry which is preliminary data.</text>
</comment>
<dbReference type="RefSeq" id="WP_250858235.1">
    <property type="nucleotide sequence ID" value="NZ_JAGSOJ010000001.1"/>
</dbReference>
<name>A0A9J6P1D2_9CLOT</name>
<evidence type="ECO:0000313" key="3">
    <source>
        <dbReference type="EMBL" id="MCM1989256.1"/>
    </source>
</evidence>
<dbReference type="InterPro" id="IPR002563">
    <property type="entry name" value="Flavin_Rdtase-like_dom"/>
</dbReference>
<dbReference type="Proteomes" id="UP001056429">
    <property type="component" value="Unassembled WGS sequence"/>
</dbReference>
<dbReference type="GO" id="GO:0016646">
    <property type="term" value="F:oxidoreductase activity, acting on the CH-NH group of donors, NAD or NADP as acceptor"/>
    <property type="evidence" value="ECO:0007669"/>
    <property type="project" value="UniProtKB-ARBA"/>
</dbReference>
<gene>
    <name evidence="3" type="ORF">KDK92_05840</name>
</gene>
<comment type="similarity">
    <text evidence="1">Belongs to the flavoredoxin family.</text>
</comment>
<evidence type="ECO:0000259" key="2">
    <source>
        <dbReference type="Pfam" id="PF01613"/>
    </source>
</evidence>
<keyword evidence="4" id="KW-1185">Reference proteome</keyword>
<sequence>MKFNENLETAMEHLHKRGAFLTVKSGDKSNTMTISWGSVGFMWKKPVFMALVRPSRYTYDLIENSDSFTVSIPYDDNMKKALTICGTKSGRDIDKCAEANIEFISSKEVSSPVVDNCNMYYECKILYKQAMDPALILDDSVEECYKGDNYHTLYYGEIVACYEK</sequence>
<evidence type="ECO:0000256" key="1">
    <source>
        <dbReference type="ARBA" id="ARBA00038054"/>
    </source>
</evidence>
<organism evidence="3 4">
    <name type="scientific">Oceanirhabdus seepicola</name>
    <dbReference type="NCBI Taxonomy" id="2828781"/>
    <lineage>
        <taxon>Bacteria</taxon>
        <taxon>Bacillati</taxon>
        <taxon>Bacillota</taxon>
        <taxon>Clostridia</taxon>
        <taxon>Eubacteriales</taxon>
        <taxon>Clostridiaceae</taxon>
        <taxon>Oceanirhabdus</taxon>
    </lineage>
</organism>
<dbReference type="InterPro" id="IPR052174">
    <property type="entry name" value="Flavoredoxin"/>
</dbReference>